<dbReference type="RefSeq" id="WP_124145036.1">
    <property type="nucleotide sequence ID" value="NZ_CAWOKI010000062.1"/>
</dbReference>
<accession>A0A3N6RQ82</accession>
<feature type="chain" id="PRO_5018097045" evidence="1">
    <location>
        <begin position="26"/>
        <end position="337"/>
    </location>
</feature>
<dbReference type="NCBIfam" id="NF008334">
    <property type="entry name" value="PRK11119.1"/>
    <property type="match status" value="1"/>
</dbReference>
<evidence type="ECO:0000313" key="3">
    <source>
        <dbReference type="EMBL" id="RQH43123.1"/>
    </source>
</evidence>
<keyword evidence="1" id="KW-0732">Signal</keyword>
<evidence type="ECO:0000256" key="1">
    <source>
        <dbReference type="SAM" id="SignalP"/>
    </source>
</evidence>
<reference evidence="3 4" key="1">
    <citation type="journal article" date="2018" name="ACS Chem. Biol.">
        <title>Ketoreductase domain dysfunction expands chemodiversity: malyngamide biosynthesis in the cyanobacterium Okeania hirsuta.</title>
        <authorList>
            <person name="Moss N.A."/>
            <person name="Leao T."/>
            <person name="Rankin M."/>
            <person name="McCullough T.M."/>
            <person name="Qu P."/>
            <person name="Korobeynikov A."/>
            <person name="Smith J.L."/>
            <person name="Gerwick L."/>
            <person name="Gerwick W.H."/>
        </authorList>
    </citation>
    <scope>NUCLEOTIDE SEQUENCE [LARGE SCALE GENOMIC DNA]</scope>
    <source>
        <strain evidence="3 4">PAB10Feb10-1</strain>
    </source>
</reference>
<comment type="caution">
    <text evidence="3">The sequence shown here is derived from an EMBL/GenBank/DDBJ whole genome shotgun (WGS) entry which is preliminary data.</text>
</comment>
<dbReference type="InterPro" id="IPR007210">
    <property type="entry name" value="ABC_Gly_betaine_transp_sub-bd"/>
</dbReference>
<dbReference type="Pfam" id="PF04069">
    <property type="entry name" value="OpuAC"/>
    <property type="match status" value="1"/>
</dbReference>
<dbReference type="CDD" id="cd13638">
    <property type="entry name" value="PBP2_EcProx_like"/>
    <property type="match status" value="1"/>
</dbReference>
<protein>
    <submittedName>
        <fullName evidence="3">Proline/glycine betaine ABC transporter substrate-binding protein ProX</fullName>
    </submittedName>
</protein>
<dbReference type="EMBL" id="RCBY01000066">
    <property type="protein sequence ID" value="RQH43123.1"/>
    <property type="molecule type" value="Genomic_DNA"/>
</dbReference>
<proteinExistence type="predicted"/>
<dbReference type="Gene3D" id="3.40.190.10">
    <property type="entry name" value="Periplasmic binding protein-like II"/>
    <property type="match status" value="1"/>
</dbReference>
<dbReference type="AlphaFoldDB" id="A0A3N6RQ82"/>
<gene>
    <name evidence="3" type="primary">proX</name>
    <name evidence="3" type="ORF">D5R40_13530</name>
</gene>
<dbReference type="GO" id="GO:0022857">
    <property type="term" value="F:transmembrane transporter activity"/>
    <property type="evidence" value="ECO:0007669"/>
    <property type="project" value="InterPro"/>
</dbReference>
<dbReference type="GO" id="GO:0043190">
    <property type="term" value="C:ATP-binding cassette (ABC) transporter complex"/>
    <property type="evidence" value="ECO:0007669"/>
    <property type="project" value="InterPro"/>
</dbReference>
<dbReference type="OrthoDB" id="9787902at2"/>
<dbReference type="PROSITE" id="PS51257">
    <property type="entry name" value="PROKAR_LIPOPROTEIN"/>
    <property type="match status" value="1"/>
</dbReference>
<dbReference type="Proteomes" id="UP000269154">
    <property type="component" value="Unassembled WGS sequence"/>
</dbReference>
<feature type="signal peptide" evidence="1">
    <location>
        <begin position="1"/>
        <end position="25"/>
    </location>
</feature>
<evidence type="ECO:0000259" key="2">
    <source>
        <dbReference type="Pfam" id="PF04069"/>
    </source>
</evidence>
<sequence length="337" mass="38662">MKQKYLKTILGTILTSLLVIFTSCQQVPDSETVTIRSANSSWIQELFQTEVVNIGLEKLGYKIERPKQIEYPAIYISLANGDLEYSTVYYEPQHNEFFENAGGEEKLEKVGKLTPDGIQRYEIDKKTADKYNITNLQQLKNPEIAKLFDSDGDGKANLVGCNPGWSCELIINHHLKAYELENTVEHNQGQYEILLADAMTRYQEGKPILYYAYEPHWISTVLKPNENVVSLEVPFTSLPSSMENLSEKDTSLDGKNLGFPLLQQRIVANQKFLEVNPVAKRWFELVEIPIVDMNVESLRIKEGEDKPEDILRHGQEWIKNNQQKYDNWLETAKQAAN</sequence>
<name>A0A3N6RQ82_9CYAN</name>
<organism evidence="3 4">
    <name type="scientific">Okeania hirsuta</name>
    <dbReference type="NCBI Taxonomy" id="1458930"/>
    <lineage>
        <taxon>Bacteria</taxon>
        <taxon>Bacillati</taxon>
        <taxon>Cyanobacteriota</taxon>
        <taxon>Cyanophyceae</taxon>
        <taxon>Oscillatoriophycideae</taxon>
        <taxon>Oscillatoriales</taxon>
        <taxon>Microcoleaceae</taxon>
        <taxon>Okeania</taxon>
    </lineage>
</organism>
<feature type="domain" description="ABC-type glycine betaine transport system substrate-binding" evidence="2">
    <location>
        <begin position="34"/>
        <end position="311"/>
    </location>
</feature>
<evidence type="ECO:0000313" key="4">
    <source>
        <dbReference type="Proteomes" id="UP000269154"/>
    </source>
</evidence>
<dbReference type="Gene3D" id="3.40.190.100">
    <property type="entry name" value="Glycine betaine-binding periplasmic protein, domain 2"/>
    <property type="match status" value="1"/>
</dbReference>
<keyword evidence="4" id="KW-1185">Reference proteome</keyword>
<dbReference type="SUPFAM" id="SSF53850">
    <property type="entry name" value="Periplasmic binding protein-like II"/>
    <property type="match status" value="1"/>
</dbReference>